<keyword evidence="2" id="KW-0812">Transmembrane</keyword>
<dbReference type="AlphaFoldDB" id="A0A419A6F2"/>
<dbReference type="OrthoDB" id="7659420at2"/>
<comment type="caution">
    <text evidence="3">The sequence shown here is derived from an EMBL/GenBank/DDBJ whole genome shotgun (WGS) entry which is preliminary data.</text>
</comment>
<dbReference type="RefSeq" id="WP_122449158.1">
    <property type="nucleotide sequence ID" value="NZ_QNRC01000001.1"/>
</dbReference>
<evidence type="ECO:0000256" key="2">
    <source>
        <dbReference type="SAM" id="Phobius"/>
    </source>
</evidence>
<feature type="compositionally biased region" description="Basic and acidic residues" evidence="1">
    <location>
        <begin position="19"/>
        <end position="42"/>
    </location>
</feature>
<feature type="transmembrane region" description="Helical" evidence="2">
    <location>
        <begin position="97"/>
        <end position="119"/>
    </location>
</feature>
<organism evidence="3 4">
    <name type="scientific">Paracoccus siganidrum</name>
    <dbReference type="NCBI Taxonomy" id="1276757"/>
    <lineage>
        <taxon>Bacteria</taxon>
        <taxon>Pseudomonadati</taxon>
        <taxon>Pseudomonadota</taxon>
        <taxon>Alphaproteobacteria</taxon>
        <taxon>Rhodobacterales</taxon>
        <taxon>Paracoccaceae</taxon>
        <taxon>Paracoccus</taxon>
    </lineage>
</organism>
<evidence type="ECO:0000313" key="3">
    <source>
        <dbReference type="EMBL" id="RJL13948.1"/>
    </source>
</evidence>
<sequence>MARGGEIRPVDSSLLGQSAEDRPAAAPKEARGTGDKAGDRAVDVSPSGEAVPLSPSNIPATGRPEKPAAATEPKPAETAKPDAPAPVQRVTVQKTGFWHVVLGGVVAAGIGSAATIWALPHLPQGWLPATEPEPAIDAEAITAEAVAAAQESAQQLVDDFAASLDIPAPAEAPAEGAAGTEDIDGLRQELADLRARVDDQSSRLDELQGAPSVDPEAADRISALARQAEELEQRIAAAAEQASQQIGAAQAEAERLQAAAAESTRRAEAVAAIGALQAALDRGVSGDQARQALEGAGIDAPEALSRDVPSLDSLQAGFGDAARAALRASLREDSASGGGNVLTNFLRAQTGARSVEPREGDDPDAILSRANAAVEAGRIGEALDEIAALPETARAAPAMAEWLAGATAWRDAQAALSDLSATTN</sequence>
<evidence type="ECO:0000313" key="4">
    <source>
        <dbReference type="Proteomes" id="UP000283587"/>
    </source>
</evidence>
<proteinExistence type="predicted"/>
<feature type="region of interest" description="Disordered" evidence="1">
    <location>
        <begin position="198"/>
        <end position="217"/>
    </location>
</feature>
<dbReference type="Proteomes" id="UP000283587">
    <property type="component" value="Unassembled WGS sequence"/>
</dbReference>
<keyword evidence="2" id="KW-0472">Membrane</keyword>
<feature type="region of interest" description="Disordered" evidence="1">
    <location>
        <begin position="1"/>
        <end position="86"/>
    </location>
</feature>
<keyword evidence="4" id="KW-1185">Reference proteome</keyword>
<name>A0A419A6F2_9RHOB</name>
<dbReference type="EMBL" id="QZEW01000043">
    <property type="protein sequence ID" value="RJL13948.1"/>
    <property type="molecule type" value="Genomic_DNA"/>
</dbReference>
<reference evidence="4" key="1">
    <citation type="submission" date="2018-09" db="EMBL/GenBank/DDBJ databases">
        <title>Paracoccus onubensis nov. sp. a moderate halophilic bacterium isolated from Gruta de las Maravillas (Aracena, Spain).</title>
        <authorList>
            <person name="Jurado V."/>
            <person name="Gutierrez-Patricio S."/>
            <person name="Gonzalez-Pimentel J.L."/>
            <person name="Miller A.Z."/>
            <person name="Laiz L."/>
            <person name="Saiz-Jimenez C."/>
        </authorList>
    </citation>
    <scope>NUCLEOTIDE SEQUENCE [LARGE SCALE GENOMIC DNA]</scope>
    <source>
        <strain evidence="4">DSM 26381</strain>
    </source>
</reference>
<protein>
    <recommendedName>
        <fullName evidence="5">Mitochondrial inner membrane protein</fullName>
    </recommendedName>
</protein>
<evidence type="ECO:0008006" key="5">
    <source>
        <dbReference type="Google" id="ProtNLM"/>
    </source>
</evidence>
<gene>
    <name evidence="3" type="ORF">D3P05_11510</name>
</gene>
<accession>A0A419A6F2</accession>
<evidence type="ECO:0000256" key="1">
    <source>
        <dbReference type="SAM" id="MobiDB-lite"/>
    </source>
</evidence>
<keyword evidence="2" id="KW-1133">Transmembrane helix</keyword>